<comment type="caution">
    <text evidence="2">The sequence shown here is derived from an EMBL/GenBank/DDBJ whole genome shotgun (WGS) entry which is preliminary data.</text>
</comment>
<protein>
    <submittedName>
        <fullName evidence="2">Uncharacterized protein</fullName>
    </submittedName>
</protein>
<reference evidence="2" key="2">
    <citation type="submission" date="2023-01" db="EMBL/GenBank/DDBJ databases">
        <authorList>
            <person name="Sun Q."/>
            <person name="Evtushenko L."/>
        </authorList>
    </citation>
    <scope>NUCLEOTIDE SEQUENCE</scope>
    <source>
        <strain evidence="2">VKM Ac-1069</strain>
    </source>
</reference>
<evidence type="ECO:0000313" key="3">
    <source>
        <dbReference type="Proteomes" id="UP001143463"/>
    </source>
</evidence>
<keyword evidence="1" id="KW-0472">Membrane</keyword>
<accession>A0A9W6NXY7</accession>
<keyword evidence="3" id="KW-1185">Reference proteome</keyword>
<reference evidence="2" key="1">
    <citation type="journal article" date="2014" name="Int. J. Syst. Evol. Microbiol.">
        <title>Complete genome sequence of Corynebacterium casei LMG S-19264T (=DSM 44701T), isolated from a smear-ripened cheese.</title>
        <authorList>
            <consortium name="US DOE Joint Genome Institute (JGI-PGF)"/>
            <person name="Walter F."/>
            <person name="Albersmeier A."/>
            <person name="Kalinowski J."/>
            <person name="Ruckert C."/>
        </authorList>
    </citation>
    <scope>NUCLEOTIDE SEQUENCE</scope>
    <source>
        <strain evidence="2">VKM Ac-1069</strain>
    </source>
</reference>
<evidence type="ECO:0000256" key="1">
    <source>
        <dbReference type="SAM" id="Phobius"/>
    </source>
</evidence>
<organism evidence="2 3">
    <name type="scientific">Pseudonocardia halophobica</name>
    <dbReference type="NCBI Taxonomy" id="29401"/>
    <lineage>
        <taxon>Bacteria</taxon>
        <taxon>Bacillati</taxon>
        <taxon>Actinomycetota</taxon>
        <taxon>Actinomycetes</taxon>
        <taxon>Pseudonocardiales</taxon>
        <taxon>Pseudonocardiaceae</taxon>
        <taxon>Pseudonocardia</taxon>
    </lineage>
</organism>
<name>A0A9W6NXY7_9PSEU</name>
<dbReference type="Proteomes" id="UP001143463">
    <property type="component" value="Unassembled WGS sequence"/>
</dbReference>
<dbReference type="EMBL" id="BSFQ01000021">
    <property type="protein sequence ID" value="GLL13364.1"/>
    <property type="molecule type" value="Genomic_DNA"/>
</dbReference>
<sequence length="53" mass="6128">MPRHYPARSNSQDPDGDDWVSRLIRAVRPAIYGASWVPWLRILVLVALWLLLS</sequence>
<gene>
    <name evidence="2" type="ORF">GCM10017577_45070</name>
</gene>
<keyword evidence="1" id="KW-1133">Transmembrane helix</keyword>
<keyword evidence="1" id="KW-0812">Transmembrane</keyword>
<dbReference type="AlphaFoldDB" id="A0A9W6NXY7"/>
<evidence type="ECO:0000313" key="2">
    <source>
        <dbReference type="EMBL" id="GLL13364.1"/>
    </source>
</evidence>
<proteinExistence type="predicted"/>
<feature type="transmembrane region" description="Helical" evidence="1">
    <location>
        <begin position="30"/>
        <end position="52"/>
    </location>
</feature>